<protein>
    <submittedName>
        <fullName evidence="3">Uncharacterized protein</fullName>
    </submittedName>
</protein>
<dbReference type="AlphaFoldDB" id="A0A6A5S8U9"/>
<feature type="region of interest" description="Disordered" evidence="1">
    <location>
        <begin position="1"/>
        <end position="54"/>
    </location>
</feature>
<dbReference type="Proteomes" id="UP000800038">
    <property type="component" value="Unassembled WGS sequence"/>
</dbReference>
<gene>
    <name evidence="3" type="ORF">EJ02DRAFT_111160</name>
</gene>
<evidence type="ECO:0000256" key="2">
    <source>
        <dbReference type="SAM" id="Phobius"/>
    </source>
</evidence>
<dbReference type="OrthoDB" id="3664019at2759"/>
<evidence type="ECO:0000313" key="3">
    <source>
        <dbReference type="EMBL" id="KAF1935888.1"/>
    </source>
</evidence>
<feature type="transmembrane region" description="Helical" evidence="2">
    <location>
        <begin position="90"/>
        <end position="111"/>
    </location>
</feature>
<reference evidence="3" key="1">
    <citation type="journal article" date="2020" name="Stud. Mycol.">
        <title>101 Dothideomycetes genomes: a test case for predicting lifestyles and emergence of pathogens.</title>
        <authorList>
            <person name="Haridas S."/>
            <person name="Albert R."/>
            <person name="Binder M."/>
            <person name="Bloem J."/>
            <person name="Labutti K."/>
            <person name="Salamov A."/>
            <person name="Andreopoulos B."/>
            <person name="Baker S."/>
            <person name="Barry K."/>
            <person name="Bills G."/>
            <person name="Bluhm B."/>
            <person name="Cannon C."/>
            <person name="Castanera R."/>
            <person name="Culley D."/>
            <person name="Daum C."/>
            <person name="Ezra D."/>
            <person name="Gonzalez J."/>
            <person name="Henrissat B."/>
            <person name="Kuo A."/>
            <person name="Liang C."/>
            <person name="Lipzen A."/>
            <person name="Lutzoni F."/>
            <person name="Magnuson J."/>
            <person name="Mondo S."/>
            <person name="Nolan M."/>
            <person name="Ohm R."/>
            <person name="Pangilinan J."/>
            <person name="Park H.-J."/>
            <person name="Ramirez L."/>
            <person name="Alfaro M."/>
            <person name="Sun H."/>
            <person name="Tritt A."/>
            <person name="Yoshinaga Y."/>
            <person name="Zwiers L.-H."/>
            <person name="Turgeon B."/>
            <person name="Goodwin S."/>
            <person name="Spatafora J."/>
            <person name="Crous P."/>
            <person name="Grigoriev I."/>
        </authorList>
    </citation>
    <scope>NUCLEOTIDE SEQUENCE</scope>
    <source>
        <strain evidence="3">CBS 161.51</strain>
    </source>
</reference>
<feature type="compositionally biased region" description="Polar residues" evidence="1">
    <location>
        <begin position="21"/>
        <end position="51"/>
    </location>
</feature>
<evidence type="ECO:0000313" key="4">
    <source>
        <dbReference type="Proteomes" id="UP000800038"/>
    </source>
</evidence>
<evidence type="ECO:0000256" key="1">
    <source>
        <dbReference type="SAM" id="MobiDB-lite"/>
    </source>
</evidence>
<keyword evidence="2" id="KW-0812">Transmembrane</keyword>
<keyword evidence="4" id="KW-1185">Reference proteome</keyword>
<sequence>MSPISRSARAVAQAETKPPIVSSSNAETTLTPSNPQATYSVSSRSSIQTDSAKPPGVVPPEFFSPSLPPSALESVAPSLPNHSMASATKLGLAMIPVILVVVAIWVFWLFWWRKRKARKARGSQSVHLPLVPAKDFVSIVPYLKSSKRGSKVLNMSAFSTPISIHETQFPETQLLAQTRALGQMATESKSENGTNATITCPTGMMQAGSDSPIERTSPFRLKRVDTVKRVSLGSDISNLWLAPPPLAVAKRSNVL</sequence>
<dbReference type="EMBL" id="ML976227">
    <property type="protein sequence ID" value="KAF1935888.1"/>
    <property type="molecule type" value="Genomic_DNA"/>
</dbReference>
<keyword evidence="2" id="KW-1133">Transmembrane helix</keyword>
<proteinExistence type="predicted"/>
<accession>A0A6A5S8U9</accession>
<name>A0A6A5S8U9_9PLEO</name>
<organism evidence="3 4">
    <name type="scientific">Clathrospora elynae</name>
    <dbReference type="NCBI Taxonomy" id="706981"/>
    <lineage>
        <taxon>Eukaryota</taxon>
        <taxon>Fungi</taxon>
        <taxon>Dikarya</taxon>
        <taxon>Ascomycota</taxon>
        <taxon>Pezizomycotina</taxon>
        <taxon>Dothideomycetes</taxon>
        <taxon>Pleosporomycetidae</taxon>
        <taxon>Pleosporales</taxon>
        <taxon>Diademaceae</taxon>
        <taxon>Clathrospora</taxon>
    </lineage>
</organism>
<keyword evidence="2" id="KW-0472">Membrane</keyword>